<gene>
    <name evidence="1" type="ORF">PF008_g32837</name>
</gene>
<dbReference type="EMBL" id="QXFY01010213">
    <property type="protein sequence ID" value="KAE9261488.1"/>
    <property type="molecule type" value="Genomic_DNA"/>
</dbReference>
<accession>A0A6G0PZ81</accession>
<evidence type="ECO:0000313" key="1">
    <source>
        <dbReference type="EMBL" id="KAE9261488.1"/>
    </source>
</evidence>
<sequence length="40" mass="4324">MRALVPVGVQLKVSEDLQCSFQSLQLVVRALNVGVQLEVG</sequence>
<dbReference type="AlphaFoldDB" id="A0A6G0PZ81"/>
<protein>
    <submittedName>
        <fullName evidence="1">Uncharacterized protein</fullName>
    </submittedName>
</protein>
<name>A0A6G0PZ81_9STRA</name>
<evidence type="ECO:0000313" key="2">
    <source>
        <dbReference type="Proteomes" id="UP000486351"/>
    </source>
</evidence>
<reference evidence="1 2" key="1">
    <citation type="submission" date="2018-09" db="EMBL/GenBank/DDBJ databases">
        <title>Genomic investigation of the strawberry pathogen Phytophthora fragariae indicates pathogenicity is determined by transcriptional variation in three key races.</title>
        <authorList>
            <person name="Adams T.M."/>
            <person name="Armitage A.D."/>
            <person name="Sobczyk M.K."/>
            <person name="Bates H.J."/>
            <person name="Dunwell J.M."/>
            <person name="Nellist C.F."/>
            <person name="Harrison R.J."/>
        </authorList>
    </citation>
    <scope>NUCLEOTIDE SEQUENCE [LARGE SCALE GENOMIC DNA]</scope>
    <source>
        <strain evidence="1 2">NOV-77</strain>
    </source>
</reference>
<comment type="caution">
    <text evidence="1">The sequence shown here is derived from an EMBL/GenBank/DDBJ whole genome shotgun (WGS) entry which is preliminary data.</text>
</comment>
<dbReference type="Proteomes" id="UP000486351">
    <property type="component" value="Unassembled WGS sequence"/>
</dbReference>
<proteinExistence type="predicted"/>
<organism evidence="1 2">
    <name type="scientific">Phytophthora fragariae</name>
    <dbReference type="NCBI Taxonomy" id="53985"/>
    <lineage>
        <taxon>Eukaryota</taxon>
        <taxon>Sar</taxon>
        <taxon>Stramenopiles</taxon>
        <taxon>Oomycota</taxon>
        <taxon>Peronosporomycetes</taxon>
        <taxon>Peronosporales</taxon>
        <taxon>Peronosporaceae</taxon>
        <taxon>Phytophthora</taxon>
    </lineage>
</organism>